<evidence type="ECO:0000313" key="2">
    <source>
        <dbReference type="EMBL" id="KAH9308406.1"/>
    </source>
</evidence>
<name>A0AA38KSC4_TAXCH</name>
<feature type="non-terminal residue" evidence="2">
    <location>
        <position position="1"/>
    </location>
</feature>
<dbReference type="Proteomes" id="UP000824469">
    <property type="component" value="Unassembled WGS sequence"/>
</dbReference>
<sequence>LEEEVEIEEPKEENVGDDDNYLEVKEVDGDTHNGLIEYIDDKDDDEEEAPSFSCVVFTHAQSKKGAPSSTAVVKENNKKENSSAKVPKIKIISRGSPPQPSMESDKEKRDPLVSRYHVVMS</sequence>
<organism evidence="2 3">
    <name type="scientific">Taxus chinensis</name>
    <name type="common">Chinese yew</name>
    <name type="synonym">Taxus wallichiana var. chinensis</name>
    <dbReference type="NCBI Taxonomy" id="29808"/>
    <lineage>
        <taxon>Eukaryota</taxon>
        <taxon>Viridiplantae</taxon>
        <taxon>Streptophyta</taxon>
        <taxon>Embryophyta</taxon>
        <taxon>Tracheophyta</taxon>
        <taxon>Spermatophyta</taxon>
        <taxon>Pinopsida</taxon>
        <taxon>Pinidae</taxon>
        <taxon>Conifers II</taxon>
        <taxon>Cupressales</taxon>
        <taxon>Taxaceae</taxon>
        <taxon>Taxus</taxon>
    </lineage>
</organism>
<feature type="non-terminal residue" evidence="2">
    <location>
        <position position="121"/>
    </location>
</feature>
<feature type="region of interest" description="Disordered" evidence="1">
    <location>
        <begin position="1"/>
        <end position="20"/>
    </location>
</feature>
<dbReference type="AlphaFoldDB" id="A0AA38KSC4"/>
<evidence type="ECO:0000256" key="1">
    <source>
        <dbReference type="SAM" id="MobiDB-lite"/>
    </source>
</evidence>
<reference evidence="2 3" key="1">
    <citation type="journal article" date="2021" name="Nat. Plants">
        <title>The Taxus genome provides insights into paclitaxel biosynthesis.</title>
        <authorList>
            <person name="Xiong X."/>
            <person name="Gou J."/>
            <person name="Liao Q."/>
            <person name="Li Y."/>
            <person name="Zhou Q."/>
            <person name="Bi G."/>
            <person name="Li C."/>
            <person name="Du R."/>
            <person name="Wang X."/>
            <person name="Sun T."/>
            <person name="Guo L."/>
            <person name="Liang H."/>
            <person name="Lu P."/>
            <person name="Wu Y."/>
            <person name="Zhang Z."/>
            <person name="Ro D.K."/>
            <person name="Shang Y."/>
            <person name="Huang S."/>
            <person name="Yan J."/>
        </authorList>
    </citation>
    <scope>NUCLEOTIDE SEQUENCE [LARGE SCALE GENOMIC DNA]</scope>
    <source>
        <strain evidence="2">Ta-2019</strain>
    </source>
</reference>
<protein>
    <submittedName>
        <fullName evidence="2">Uncharacterized protein</fullName>
    </submittedName>
</protein>
<accession>A0AA38KSC4</accession>
<dbReference type="EMBL" id="JAHRHJ020000007">
    <property type="protein sequence ID" value="KAH9308406.1"/>
    <property type="molecule type" value="Genomic_DNA"/>
</dbReference>
<feature type="region of interest" description="Disordered" evidence="1">
    <location>
        <begin position="63"/>
        <end position="121"/>
    </location>
</feature>
<evidence type="ECO:0000313" key="3">
    <source>
        <dbReference type="Proteomes" id="UP000824469"/>
    </source>
</evidence>
<feature type="compositionally biased region" description="Basic and acidic residues" evidence="1">
    <location>
        <begin position="103"/>
        <end position="112"/>
    </location>
</feature>
<gene>
    <name evidence="2" type="ORF">KI387_036317</name>
</gene>
<comment type="caution">
    <text evidence="2">The sequence shown here is derived from an EMBL/GenBank/DDBJ whole genome shotgun (WGS) entry which is preliminary data.</text>
</comment>
<keyword evidence="3" id="KW-1185">Reference proteome</keyword>
<proteinExistence type="predicted"/>